<organism evidence="9 10">
    <name type="scientific">Polaribacter gangjinensis</name>
    <dbReference type="NCBI Taxonomy" id="574710"/>
    <lineage>
        <taxon>Bacteria</taxon>
        <taxon>Pseudomonadati</taxon>
        <taxon>Bacteroidota</taxon>
        <taxon>Flavobacteriia</taxon>
        <taxon>Flavobacteriales</taxon>
        <taxon>Flavobacteriaceae</taxon>
    </lineage>
</organism>
<dbReference type="Pfam" id="PF18962">
    <property type="entry name" value="Por_Secre_tail"/>
    <property type="match status" value="1"/>
</dbReference>
<evidence type="ECO:0000256" key="2">
    <source>
        <dbReference type="ARBA" id="ARBA00004442"/>
    </source>
</evidence>
<evidence type="ECO:0000256" key="3">
    <source>
        <dbReference type="ARBA" id="ARBA00004613"/>
    </source>
</evidence>
<dbReference type="SUPFAM" id="SSF51126">
    <property type="entry name" value="Pectin lyase-like"/>
    <property type="match status" value="1"/>
</dbReference>
<evidence type="ECO:0000256" key="5">
    <source>
        <dbReference type="ARBA" id="ARBA00022729"/>
    </source>
</evidence>
<keyword evidence="10" id="KW-1185">Reference proteome</keyword>
<evidence type="ECO:0000256" key="4">
    <source>
        <dbReference type="ARBA" id="ARBA00022525"/>
    </source>
</evidence>
<sequence>MGSIFAQQTVWVNASATGANDGTSEADAYTTFTAALADINSNGDVLRVVGTIAAGSQNLSAKNFQYTIEGDTNGSTLTGTDAATRMFTISSTSVGQNVTFKNITFTGSINSTGAGGGVFYSNQPSVTLNFENCRFNGNSLALATTAGGGALWVTNSTLNITDCLFKENTALRSGGAIYIGIKTTATITRCTFYKNKTTDTNTAFGGAALYVTGASPNGPTVNAYNCTFFQNTIGHTNQAYSTIRTEGGITKVYNSLFNENKVNNGTGGPGDWGSAASLSSTITNCVGQWINGNVTNTSSNINILNTLFSSSLIYEDLDGKVNYINPSSITDVTPIDFGNDNNDVGSWDSKINLFKGTTDSDWATGSNWSSTAAPTSLENVTLLSDSPALVIGGSTNATINNLSVDASSSLTINSGGVLIVNGTSTGNVTYNRNLPSTNWYLVSAPLNGEDMTDMRANNSFATGTGSNIGFASYTPTTNQWSYFTTASTDALAAGKGFSAKLGSTGNLSFTGTINTADVSVAVSNAGTGFNLIGNPFTSHVNSASLLGDNSANLVSQTLWVWNQATSSYDTYVTRDSFVLAPAQGFFVRSSNGTNINIAESYQALTGGTFQKSSTTRTEVKLMMNDGSNNRFVKMYYLDNATKDFDNGFDGETFGGIENSVDVFTNLVENNEGKKFQVQSLPIAEMETMIVPVGVKAAAGKEITFTADAMNLPGDTKVFLEDRLTNTITRLDEANSSYKVTLNDALNGTGRFYLHTKSSGVLSTDEVVLQNTSIYAINNNTLRVVGLPSGNANVKMYNILGKQVMQTSFSSTGVKEISLPKLATGMYIVQLETAAGKLNKKIVLE</sequence>
<protein>
    <recommendedName>
        <fullName evidence="8">Secretion system C-terminal sorting domain-containing protein</fullName>
    </recommendedName>
</protein>
<dbReference type="AlphaFoldDB" id="A0A2S7WE84"/>
<evidence type="ECO:0000313" key="9">
    <source>
        <dbReference type="EMBL" id="PQJ75923.1"/>
    </source>
</evidence>
<dbReference type="GO" id="GO:0005576">
    <property type="term" value="C:extracellular region"/>
    <property type="evidence" value="ECO:0007669"/>
    <property type="project" value="UniProtKB-SubCell"/>
</dbReference>
<keyword evidence="5" id="KW-0732">Signal</keyword>
<evidence type="ECO:0000313" key="10">
    <source>
        <dbReference type="Proteomes" id="UP000237608"/>
    </source>
</evidence>
<keyword evidence="4" id="KW-0964">Secreted</keyword>
<name>A0A2S7WE84_9FLAO</name>
<dbReference type="SMART" id="SM00710">
    <property type="entry name" value="PbH1"/>
    <property type="match status" value="4"/>
</dbReference>
<comment type="subcellular location">
    <subcellularLocation>
        <location evidence="1">Cell envelope</location>
    </subcellularLocation>
    <subcellularLocation>
        <location evidence="2">Cell outer membrane</location>
    </subcellularLocation>
    <subcellularLocation>
        <location evidence="3">Secreted</location>
    </subcellularLocation>
</comment>
<dbReference type="InterPro" id="IPR003368">
    <property type="entry name" value="POMP_repeat"/>
</dbReference>
<comment type="caution">
    <text evidence="9">The sequence shown here is derived from an EMBL/GenBank/DDBJ whole genome shotgun (WGS) entry which is preliminary data.</text>
</comment>
<evidence type="ECO:0000256" key="1">
    <source>
        <dbReference type="ARBA" id="ARBA00004196"/>
    </source>
</evidence>
<evidence type="ECO:0000259" key="8">
    <source>
        <dbReference type="Pfam" id="PF18962"/>
    </source>
</evidence>
<dbReference type="GO" id="GO:0009279">
    <property type="term" value="C:cell outer membrane"/>
    <property type="evidence" value="ECO:0007669"/>
    <property type="project" value="UniProtKB-SubCell"/>
</dbReference>
<reference evidence="9 10" key="1">
    <citation type="submission" date="2016-12" db="EMBL/GenBank/DDBJ databases">
        <title>Trade-off between light-utilization and light-protection in marine flavobacteria.</title>
        <authorList>
            <person name="Kumagai Y."/>
            <person name="Yoshizawa S."/>
            <person name="Kogure K."/>
            <person name="Iwasaki W."/>
        </authorList>
    </citation>
    <scope>NUCLEOTIDE SEQUENCE [LARGE SCALE GENOMIC DNA]</scope>
    <source>
        <strain evidence="9 10">KCTC 22729</strain>
    </source>
</reference>
<keyword evidence="7" id="KW-0998">Cell outer membrane</keyword>
<dbReference type="NCBIfam" id="TIGR01376">
    <property type="entry name" value="POMP_repeat"/>
    <property type="match status" value="1"/>
</dbReference>
<gene>
    <name evidence="9" type="ORF">BTO13_12125</name>
</gene>
<dbReference type="InterPro" id="IPR006626">
    <property type="entry name" value="PbH1"/>
</dbReference>
<feature type="domain" description="Secretion system C-terminal sorting" evidence="8">
    <location>
        <begin position="788"/>
        <end position="842"/>
    </location>
</feature>
<dbReference type="Proteomes" id="UP000237608">
    <property type="component" value="Unassembled WGS sequence"/>
</dbReference>
<accession>A0A2S7WE84</accession>
<dbReference type="InterPro" id="IPR026444">
    <property type="entry name" value="Secre_tail"/>
</dbReference>
<proteinExistence type="predicted"/>
<dbReference type="EMBL" id="MSCL01000001">
    <property type="protein sequence ID" value="PQJ75923.1"/>
    <property type="molecule type" value="Genomic_DNA"/>
</dbReference>
<evidence type="ECO:0000256" key="6">
    <source>
        <dbReference type="ARBA" id="ARBA00023136"/>
    </source>
</evidence>
<dbReference type="NCBIfam" id="TIGR04183">
    <property type="entry name" value="Por_Secre_tail"/>
    <property type="match status" value="1"/>
</dbReference>
<keyword evidence="6" id="KW-0472">Membrane</keyword>
<evidence type="ECO:0000256" key="7">
    <source>
        <dbReference type="ARBA" id="ARBA00023237"/>
    </source>
</evidence>
<dbReference type="InterPro" id="IPR011050">
    <property type="entry name" value="Pectin_lyase_fold/virulence"/>
</dbReference>